<gene>
    <name evidence="3" type="ORF">J2S55_001945</name>
</gene>
<proteinExistence type="predicted"/>
<feature type="transmembrane region" description="Helical" evidence="2">
    <location>
        <begin position="25"/>
        <end position="44"/>
    </location>
</feature>
<evidence type="ECO:0000256" key="1">
    <source>
        <dbReference type="SAM" id="MobiDB-lite"/>
    </source>
</evidence>
<feature type="transmembrane region" description="Helical" evidence="2">
    <location>
        <begin position="268"/>
        <end position="286"/>
    </location>
</feature>
<feature type="transmembrane region" description="Helical" evidence="2">
    <location>
        <begin position="228"/>
        <end position="248"/>
    </location>
</feature>
<organism evidence="3 4">
    <name type="scientific">Streptosporangium brasiliense</name>
    <dbReference type="NCBI Taxonomy" id="47480"/>
    <lineage>
        <taxon>Bacteria</taxon>
        <taxon>Bacillati</taxon>
        <taxon>Actinomycetota</taxon>
        <taxon>Actinomycetes</taxon>
        <taxon>Streptosporangiales</taxon>
        <taxon>Streptosporangiaceae</taxon>
        <taxon>Streptosporangium</taxon>
    </lineage>
</organism>
<feature type="compositionally biased region" description="Pro residues" evidence="1">
    <location>
        <begin position="385"/>
        <end position="403"/>
    </location>
</feature>
<keyword evidence="4" id="KW-1185">Reference proteome</keyword>
<feature type="transmembrane region" description="Helical" evidence="2">
    <location>
        <begin position="298"/>
        <end position="317"/>
    </location>
</feature>
<feature type="transmembrane region" description="Helical" evidence="2">
    <location>
        <begin position="124"/>
        <end position="142"/>
    </location>
</feature>
<feature type="region of interest" description="Disordered" evidence="1">
    <location>
        <begin position="384"/>
        <end position="421"/>
    </location>
</feature>
<evidence type="ECO:0008006" key="5">
    <source>
        <dbReference type="Google" id="ProtNLM"/>
    </source>
</evidence>
<feature type="transmembrane region" description="Helical" evidence="2">
    <location>
        <begin position="424"/>
        <end position="448"/>
    </location>
</feature>
<dbReference type="Proteomes" id="UP001230426">
    <property type="component" value="Unassembled WGS sequence"/>
</dbReference>
<feature type="transmembrane region" description="Helical" evidence="2">
    <location>
        <begin position="201"/>
        <end position="216"/>
    </location>
</feature>
<keyword evidence="2" id="KW-0472">Membrane</keyword>
<feature type="transmembrane region" description="Helical" evidence="2">
    <location>
        <begin position="96"/>
        <end position="117"/>
    </location>
</feature>
<feature type="compositionally biased region" description="Low complexity" evidence="1">
    <location>
        <begin position="637"/>
        <end position="650"/>
    </location>
</feature>
<dbReference type="RefSeq" id="WP_306858887.1">
    <property type="nucleotide sequence ID" value="NZ_JAUSRB010000002.1"/>
</dbReference>
<name>A0ABT9R0D8_9ACTN</name>
<comment type="caution">
    <text evidence="3">The sequence shown here is derived from an EMBL/GenBank/DDBJ whole genome shotgun (WGS) entry which is preliminary data.</text>
</comment>
<sequence length="664" mass="68580">MSGGAVEVELRLPGWARSASVRRHGLAVTAALLLLAGLTFKGWLLSRSYFAEDDIVFIGRAVAEPFGWDHLLRVHIGHLMPGSLALVRVMTAISPYGWTLVSAVILALCAAAALALYRLLRLLCGARPLILVPLAFFLFAPANFQAGTWFAAALNILPLQVAMLMAMCSQVLLIRTGGLRHALAGVAWTCAGLLFFEKALLIPPVLLFLTVLLSAREHGVIGAARRHLGLWAAHLAVGGVYLLGYVLAAGRAGGQGFALPDFYTAADYAGTFFGGTVPTLLVGGPLSWGGETTAGPLVAHRPVEVAVAWLVLAAVVAGTCRGRPAAVPAWSLAAGYLLVADGLLIMIVRTGPWSASESRYIADAMPVLAVCLALVLMPWRDLPPGTGPSPRGPSPRAGPPPGEALPGAGAPPRDPPPAGGSARAVSLSVLPAVCAYVALALVSASGFARGLPGEANRAYFAAARADLAALGPETGVYPALLPDRLMFPWQAMEDRLTSRALSPLARGALRERISRPGAAHRAVTFDDRGHLVPATVFGGYVAAPAGSCLPLRGGTAVADLPEARAGNIVRVDYRVSRDTPVTVLRDGRRSEVLLRAGRDRVYFPAEIARGPVRISVPGGSACLRAVVLGAAVPERPAGGAARAPAVPPRAAGGGPAGAVSAGAG</sequence>
<feature type="transmembrane region" description="Helical" evidence="2">
    <location>
        <begin position="360"/>
        <end position="379"/>
    </location>
</feature>
<keyword evidence="2" id="KW-0812">Transmembrane</keyword>
<feature type="region of interest" description="Disordered" evidence="1">
    <location>
        <begin position="637"/>
        <end position="664"/>
    </location>
</feature>
<evidence type="ECO:0000313" key="4">
    <source>
        <dbReference type="Proteomes" id="UP001230426"/>
    </source>
</evidence>
<protein>
    <recommendedName>
        <fullName evidence="5">Glycosyltransferase RgtA/B/C/D-like domain-containing protein</fullName>
    </recommendedName>
</protein>
<evidence type="ECO:0000313" key="3">
    <source>
        <dbReference type="EMBL" id="MDP9862679.1"/>
    </source>
</evidence>
<accession>A0ABT9R0D8</accession>
<reference evidence="3 4" key="1">
    <citation type="submission" date="2023-07" db="EMBL/GenBank/DDBJ databases">
        <title>Sequencing the genomes of 1000 actinobacteria strains.</title>
        <authorList>
            <person name="Klenk H.-P."/>
        </authorList>
    </citation>
    <scope>NUCLEOTIDE SEQUENCE [LARGE SCALE GENOMIC DNA]</scope>
    <source>
        <strain evidence="3 4">DSM 44109</strain>
    </source>
</reference>
<keyword evidence="2" id="KW-1133">Transmembrane helix</keyword>
<dbReference type="EMBL" id="JAUSRB010000002">
    <property type="protein sequence ID" value="MDP9862679.1"/>
    <property type="molecule type" value="Genomic_DNA"/>
</dbReference>
<feature type="transmembrane region" description="Helical" evidence="2">
    <location>
        <begin position="329"/>
        <end position="348"/>
    </location>
</feature>
<evidence type="ECO:0000256" key="2">
    <source>
        <dbReference type="SAM" id="Phobius"/>
    </source>
</evidence>